<organism evidence="2 3">
    <name type="scientific">Paramicrobacterium agarici</name>
    <dbReference type="NCBI Taxonomy" id="630514"/>
    <lineage>
        <taxon>Bacteria</taxon>
        <taxon>Bacillati</taxon>
        <taxon>Actinomycetota</taxon>
        <taxon>Actinomycetes</taxon>
        <taxon>Micrococcales</taxon>
        <taxon>Microbacteriaceae</taxon>
        <taxon>Paramicrobacterium</taxon>
    </lineage>
</organism>
<protein>
    <submittedName>
        <fullName evidence="2">Uncharacterized protein</fullName>
    </submittedName>
</protein>
<evidence type="ECO:0000313" key="3">
    <source>
        <dbReference type="Proteomes" id="UP000221369"/>
    </source>
</evidence>
<name>A0A2A9DV52_9MICO</name>
<dbReference type="Proteomes" id="UP000221369">
    <property type="component" value="Unassembled WGS sequence"/>
</dbReference>
<feature type="region of interest" description="Disordered" evidence="1">
    <location>
        <begin position="1"/>
        <end position="96"/>
    </location>
</feature>
<proteinExistence type="predicted"/>
<keyword evidence="3" id="KW-1185">Reference proteome</keyword>
<feature type="compositionally biased region" description="Basic and acidic residues" evidence="1">
    <location>
        <begin position="86"/>
        <end position="96"/>
    </location>
</feature>
<comment type="caution">
    <text evidence="2">The sequence shown here is derived from an EMBL/GenBank/DDBJ whole genome shotgun (WGS) entry which is preliminary data.</text>
</comment>
<feature type="compositionally biased region" description="Low complexity" evidence="1">
    <location>
        <begin position="59"/>
        <end position="70"/>
    </location>
</feature>
<dbReference type="RefSeq" id="WP_098406325.1">
    <property type="nucleotide sequence ID" value="NZ_PDJE01000001.1"/>
</dbReference>
<sequence length="96" mass="9765">MSGKHEADDGADAGRTGNLGDLTDVGHTFDQTNGLVDGLSGDADDPENVDDRVGETDATDVPVAAVAPGGTSQGAVPIMIDDADEEERKGDRDPDA</sequence>
<evidence type="ECO:0000313" key="2">
    <source>
        <dbReference type="EMBL" id="PFG29789.1"/>
    </source>
</evidence>
<evidence type="ECO:0000256" key="1">
    <source>
        <dbReference type="SAM" id="MobiDB-lite"/>
    </source>
</evidence>
<accession>A0A2A9DV52</accession>
<dbReference type="AlphaFoldDB" id="A0A2A9DV52"/>
<reference evidence="2 3" key="1">
    <citation type="submission" date="2017-10" db="EMBL/GenBank/DDBJ databases">
        <title>Sequencing the genomes of 1000 actinobacteria strains.</title>
        <authorList>
            <person name="Klenk H.-P."/>
        </authorList>
    </citation>
    <scope>NUCLEOTIDE SEQUENCE [LARGE SCALE GENOMIC DNA]</scope>
    <source>
        <strain evidence="2 3">DSM 21798</strain>
    </source>
</reference>
<gene>
    <name evidence="2" type="ORF">ATJ78_0704</name>
</gene>
<dbReference type="EMBL" id="PDJE01000001">
    <property type="protein sequence ID" value="PFG29789.1"/>
    <property type="molecule type" value="Genomic_DNA"/>
</dbReference>